<reference evidence="2 4" key="3">
    <citation type="journal article" date="2020" name="Int. J. Syst. Evol. Microbiol.">
        <title>Novel acetic acid bacteria from cider fermentations: Acetobacter conturbans sp. nov. and Acetobacter fallax sp. nov.</title>
        <authorList>
            <person name="Sombolestani A.S."/>
            <person name="Cleenwerck I."/>
            <person name="Cnockaert M."/>
            <person name="Borremans W."/>
            <person name="Wieme A.D."/>
            <person name="De Vuyst L."/>
            <person name="Vandamme P."/>
        </authorList>
    </citation>
    <scope>NUCLEOTIDE SEQUENCE [LARGE SCALE GENOMIC DNA]</scope>
    <source>
        <strain evidence="2 4">LMG 23848</strain>
    </source>
</reference>
<evidence type="ECO:0000313" key="4">
    <source>
        <dbReference type="Proteomes" id="UP000657200"/>
    </source>
</evidence>
<organism evidence="1 3">
    <name type="scientific">Acetobacter ghanensis</name>
    <dbReference type="NCBI Taxonomy" id="431306"/>
    <lineage>
        <taxon>Bacteria</taxon>
        <taxon>Pseudomonadati</taxon>
        <taxon>Pseudomonadota</taxon>
        <taxon>Alphaproteobacteria</taxon>
        <taxon>Acetobacterales</taxon>
        <taxon>Acetobacteraceae</taxon>
        <taxon>Acetobacter</taxon>
    </lineage>
</organism>
<dbReference type="EMBL" id="LN609302">
    <property type="protein sequence ID" value="CEF54941.1"/>
    <property type="molecule type" value="Genomic_DNA"/>
</dbReference>
<dbReference type="InterPro" id="IPR011486">
    <property type="entry name" value="BBP2"/>
</dbReference>
<reference evidence="1" key="1">
    <citation type="submission" date="2014-09" db="EMBL/GenBank/DDBJ databases">
        <authorList>
            <person name="Magalhaes I.L.F."/>
            <person name="Oliveira U."/>
            <person name="Santos F.R."/>
            <person name="Vidigal T.H.D.A."/>
            <person name="Brescovit A.D."/>
            <person name="Santos A.J."/>
        </authorList>
    </citation>
    <scope>NUCLEOTIDE SEQUENCE</scope>
    <source>
        <strain evidence="1">LMG 23848T</strain>
    </source>
</reference>
<accession>A0A0U5F483</accession>
<evidence type="ECO:0000313" key="1">
    <source>
        <dbReference type="EMBL" id="CEF54941.1"/>
    </source>
</evidence>
<dbReference type="Proteomes" id="UP000657200">
    <property type="component" value="Unassembled WGS sequence"/>
</dbReference>
<dbReference type="PATRIC" id="fig|431306.5.peg.1074"/>
<name>A0A0U5F483_9PROT</name>
<reference evidence="3" key="2">
    <citation type="submission" date="2014-09" db="EMBL/GenBank/DDBJ databases">
        <authorList>
            <person name="Illeghems K.G."/>
        </authorList>
    </citation>
    <scope>NUCLEOTIDE SEQUENCE [LARGE SCALE GENOMIC DNA]</scope>
    <source>
        <strain evidence="3">LMG 23848T</strain>
    </source>
</reference>
<dbReference type="STRING" id="431306.AGA_1061"/>
<evidence type="ECO:0000313" key="3">
    <source>
        <dbReference type="Proteomes" id="UP000068250"/>
    </source>
</evidence>
<dbReference type="AlphaFoldDB" id="A0A0U5F483"/>
<protein>
    <submittedName>
        <fullName evidence="2">Outer membrane beta-barrel protein</fullName>
    </submittedName>
</protein>
<dbReference type="Proteomes" id="UP000068250">
    <property type="component" value="Chromosome I"/>
</dbReference>
<sequence length="479" mass="53223">MRWKKRVTIMHVSVKKYHSLKMALVFGGMFSVLPDTGFAQIPDQPVGDEERPLTAVSTQEEADTGNIFHRKPGQPHSYWDNLVGHLSVEASVTGNPWTKSGRNFGQFYADRSNTVTMNQILGSLSHPVEDVGHGYGIGFVFESLYGSDARFDPTAGMASGALNSLYQWIPTQAHVDFKLPWIFKNGIDLQIGQQYGLLGSEGTPALARPFYTFNYASDYIVPFEVVGITATMHVTDKMDWIVGIDAGNSTTFGKYGNNSRPKGTFGFAWNNLLDGKLNMHILGHFGPQGNNGRALTSPDGYWTSAGMGKIANQKMQYNADFLATYHLNKAMSVTVDGTYLHDDLTRDDVYGVSTYFAYDINPSLTFNARGEIFRDNTGAVITEYSSFTSFTKAITNQPYPYYIAEPTTYGELTVGATYRPDFINRHVSFGSFSFRPEIRLDKSLNGTHPFNRAPAAGEYVVTNGTNNMLWFNCDAIWAF</sequence>
<dbReference type="OrthoDB" id="235878at2"/>
<dbReference type="EMBL" id="WOTE01000009">
    <property type="protein sequence ID" value="NHO40357.1"/>
    <property type="molecule type" value="Genomic_DNA"/>
</dbReference>
<gene>
    <name evidence="1" type="ORF">AGA_1061</name>
    <name evidence="2" type="ORF">GOB80_11835</name>
</gene>
<dbReference type="Pfam" id="PF07642">
    <property type="entry name" value="BBP2"/>
    <property type="match status" value="1"/>
</dbReference>
<proteinExistence type="predicted"/>
<evidence type="ECO:0000313" key="2">
    <source>
        <dbReference type="EMBL" id="NHO40357.1"/>
    </source>
</evidence>
<keyword evidence="4" id="KW-1185">Reference proteome</keyword>